<dbReference type="EMBL" id="QGKX02001621">
    <property type="protein sequence ID" value="KAF3501586.1"/>
    <property type="molecule type" value="Genomic_DNA"/>
</dbReference>
<gene>
    <name evidence="1" type="ORF">F2Q69_00043699</name>
</gene>
<protein>
    <submittedName>
        <fullName evidence="1">Uncharacterized protein</fullName>
    </submittedName>
</protein>
<proteinExistence type="predicted"/>
<evidence type="ECO:0000313" key="1">
    <source>
        <dbReference type="EMBL" id="KAF3501586.1"/>
    </source>
</evidence>
<comment type="caution">
    <text evidence="1">The sequence shown here is derived from an EMBL/GenBank/DDBJ whole genome shotgun (WGS) entry which is preliminary data.</text>
</comment>
<sequence length="176" mass="20199">MATSDDCGDTLGDGDESKMATSYEISFLHSECEQLQFKVQVTEEHFRSVETRLSSYDARFDSLDKRFDHLTQLFLDQQTEKAQGKRIASPRLRSCLLLLDQLAMATSDDCGDTLGDGDESKMATSYEISFLHSECERLQIKVQVTEEHFRSVETRRKGRGSLFRDRLLRRCLLLLD</sequence>
<reference evidence="1" key="1">
    <citation type="submission" date="2019-12" db="EMBL/GenBank/DDBJ databases">
        <title>Genome sequencing and annotation of Brassica cretica.</title>
        <authorList>
            <person name="Studholme D.J."/>
            <person name="Sarris P."/>
        </authorList>
    </citation>
    <scope>NUCLEOTIDE SEQUENCE</scope>
    <source>
        <strain evidence="1">PFS-109/04</strain>
        <tissue evidence="1">Leaf</tissue>
    </source>
</reference>
<evidence type="ECO:0000313" key="2">
    <source>
        <dbReference type="Proteomes" id="UP000712600"/>
    </source>
</evidence>
<accession>A0A8S9NH04</accession>
<dbReference type="Proteomes" id="UP000712600">
    <property type="component" value="Unassembled WGS sequence"/>
</dbReference>
<organism evidence="1 2">
    <name type="scientific">Brassica cretica</name>
    <name type="common">Mustard</name>
    <dbReference type="NCBI Taxonomy" id="69181"/>
    <lineage>
        <taxon>Eukaryota</taxon>
        <taxon>Viridiplantae</taxon>
        <taxon>Streptophyta</taxon>
        <taxon>Embryophyta</taxon>
        <taxon>Tracheophyta</taxon>
        <taxon>Spermatophyta</taxon>
        <taxon>Magnoliopsida</taxon>
        <taxon>eudicotyledons</taxon>
        <taxon>Gunneridae</taxon>
        <taxon>Pentapetalae</taxon>
        <taxon>rosids</taxon>
        <taxon>malvids</taxon>
        <taxon>Brassicales</taxon>
        <taxon>Brassicaceae</taxon>
        <taxon>Brassiceae</taxon>
        <taxon>Brassica</taxon>
    </lineage>
</organism>
<name>A0A8S9NH04_BRACR</name>
<dbReference type="AlphaFoldDB" id="A0A8S9NH04"/>